<keyword evidence="2" id="KW-1133">Transmembrane helix</keyword>
<dbReference type="AlphaFoldDB" id="A0A0A9DHS9"/>
<evidence type="ECO:0000313" key="3">
    <source>
        <dbReference type="EMBL" id="JAD85180.1"/>
    </source>
</evidence>
<accession>A0A0A9DHS9</accession>
<protein>
    <submittedName>
        <fullName evidence="3">Uncharacterized protein</fullName>
    </submittedName>
</protein>
<organism evidence="3">
    <name type="scientific">Arundo donax</name>
    <name type="common">Giant reed</name>
    <name type="synonym">Donax arundinaceus</name>
    <dbReference type="NCBI Taxonomy" id="35708"/>
    <lineage>
        <taxon>Eukaryota</taxon>
        <taxon>Viridiplantae</taxon>
        <taxon>Streptophyta</taxon>
        <taxon>Embryophyta</taxon>
        <taxon>Tracheophyta</taxon>
        <taxon>Spermatophyta</taxon>
        <taxon>Magnoliopsida</taxon>
        <taxon>Liliopsida</taxon>
        <taxon>Poales</taxon>
        <taxon>Poaceae</taxon>
        <taxon>PACMAD clade</taxon>
        <taxon>Arundinoideae</taxon>
        <taxon>Arundineae</taxon>
        <taxon>Arundo</taxon>
    </lineage>
</organism>
<sequence>MEASNHQQEYRNTEVNLLSNGFNLLGIIIDYLGNILNLLHCFLQRPTFRKFIRHICRQLLRYLSYMVHNLYSILHDPHCLFFEMPDSVVERHDRAHHTSKNPPRPGGKRLRRA</sequence>
<keyword evidence="2" id="KW-0472">Membrane</keyword>
<reference evidence="3" key="2">
    <citation type="journal article" date="2015" name="Data Brief">
        <title>Shoot transcriptome of the giant reed, Arundo donax.</title>
        <authorList>
            <person name="Barrero R.A."/>
            <person name="Guerrero F.D."/>
            <person name="Moolhuijzen P."/>
            <person name="Goolsby J.A."/>
            <person name="Tidwell J."/>
            <person name="Bellgard S.E."/>
            <person name="Bellgard M.I."/>
        </authorList>
    </citation>
    <scope>NUCLEOTIDE SEQUENCE</scope>
    <source>
        <tissue evidence="3">Shoot tissue taken approximately 20 cm above the soil surface</tissue>
    </source>
</reference>
<dbReference type="EMBL" id="GBRH01212715">
    <property type="protein sequence ID" value="JAD85180.1"/>
    <property type="molecule type" value="Transcribed_RNA"/>
</dbReference>
<proteinExistence type="predicted"/>
<feature type="transmembrane region" description="Helical" evidence="2">
    <location>
        <begin position="22"/>
        <end position="43"/>
    </location>
</feature>
<evidence type="ECO:0000256" key="1">
    <source>
        <dbReference type="SAM" id="MobiDB-lite"/>
    </source>
</evidence>
<feature type="region of interest" description="Disordered" evidence="1">
    <location>
        <begin position="92"/>
        <end position="113"/>
    </location>
</feature>
<reference evidence="3" key="1">
    <citation type="submission" date="2014-09" db="EMBL/GenBank/DDBJ databases">
        <authorList>
            <person name="Magalhaes I.L.F."/>
            <person name="Oliveira U."/>
            <person name="Santos F.R."/>
            <person name="Vidigal T.H.D.A."/>
            <person name="Brescovit A.D."/>
            <person name="Santos A.J."/>
        </authorList>
    </citation>
    <scope>NUCLEOTIDE SEQUENCE</scope>
    <source>
        <tissue evidence="3">Shoot tissue taken approximately 20 cm above the soil surface</tissue>
    </source>
</reference>
<name>A0A0A9DHS9_ARUDO</name>
<keyword evidence="2" id="KW-0812">Transmembrane</keyword>
<evidence type="ECO:0000256" key="2">
    <source>
        <dbReference type="SAM" id="Phobius"/>
    </source>
</evidence>